<evidence type="ECO:0000256" key="1">
    <source>
        <dbReference type="SAM" id="MobiDB-lite"/>
    </source>
</evidence>
<feature type="region of interest" description="Disordered" evidence="1">
    <location>
        <begin position="1"/>
        <end position="21"/>
    </location>
</feature>
<dbReference type="EMBL" id="LUGG01000013">
    <property type="protein sequence ID" value="OBZ70678.1"/>
    <property type="molecule type" value="Genomic_DNA"/>
</dbReference>
<dbReference type="Gene3D" id="1.10.10.2670">
    <property type="entry name" value="E3 ubiquitin-protein ligase"/>
    <property type="match status" value="1"/>
</dbReference>
<gene>
    <name evidence="2" type="ORF">A0H81_09126</name>
</gene>
<dbReference type="OMA" id="WILAKSV"/>
<proteinExistence type="predicted"/>
<feature type="compositionally biased region" description="Basic and acidic residues" evidence="1">
    <location>
        <begin position="494"/>
        <end position="510"/>
    </location>
</feature>
<feature type="region of interest" description="Disordered" evidence="1">
    <location>
        <begin position="304"/>
        <end position="658"/>
    </location>
</feature>
<protein>
    <recommendedName>
        <fullName evidence="4">RNA polymerase II elongation factor ELL N-terminal domain-containing protein</fullName>
    </recommendedName>
</protein>
<organism evidence="2 3">
    <name type="scientific">Grifola frondosa</name>
    <name type="common">Maitake</name>
    <name type="synonym">Polyporus frondosus</name>
    <dbReference type="NCBI Taxonomy" id="5627"/>
    <lineage>
        <taxon>Eukaryota</taxon>
        <taxon>Fungi</taxon>
        <taxon>Dikarya</taxon>
        <taxon>Basidiomycota</taxon>
        <taxon>Agaricomycotina</taxon>
        <taxon>Agaricomycetes</taxon>
        <taxon>Polyporales</taxon>
        <taxon>Grifolaceae</taxon>
        <taxon>Grifola</taxon>
    </lineage>
</organism>
<accession>A0A1C7M1R8</accession>
<sequence>MPLPVHTTLSLQGHSRPGDTLLSKPKQAMIVRMSAEALEALESFPNQPKMEFEFSDSPGIYIGDTFFSMQSLKEDSPHELYLRTSTASKPMAPLKHYANVTGKFTVVPVLNSKVEDKVRERTLKSEQQRTGRQIVVVDTPPVLNRPATSSGAKKRKEPATRKEPQILRRPAGNASASSTAHPSRVASPLPNASASTNEALENMRTRLIHFLAIRQRELKALLAWILAKSVLTEKDFLRLLNEVGELVPQPKNAKDAPETWQLKLRSWTEVRPYETSLPLTPEERTAVARSARLNFRTLGIPESDPRWQGVVYRDGDTAPTGSDERVLPSSRTTATAKNKAKEVNDIPPRPPAPRRPGSGSKANSTMGRDASPTVPPPPKRTGPVDVRDRKKEVPTPSGSAKPAPSIPPPLPNRNQKSSSTAVSKPGIQVRKKATESQAPVARTAEIEKDTKPARSSPVPTVTIKFKRKKPADDDLNSEISGRDSFENGSAQKKQKMDPDFSPDARKRAEAEIAAMKKRNLSLPAKPARTVSPLVPREFQGASPSLSTALSPQLPPPSYSPLPIHSPYSNRSPFSNRSPIPGHSPIPNRSPHPLPEKPPPPSSASRSTSHNRSEQPPRAAGKLRRGSHIYTSSEDEGSGPSPHTAHKEEPPKKRRKHIPRFHSRTLPSDRIGLRNYYKACFVIYIALYQEKVQRRDRIEKILAKNDSMSITVSDSEMDTDELDPEVVGGFIADLNAVIEEMEKIKKAWERLGGSVNSSGELLDS</sequence>
<feature type="compositionally biased region" description="Basic and acidic residues" evidence="1">
    <location>
        <begin position="120"/>
        <end position="129"/>
    </location>
</feature>
<feature type="region of interest" description="Disordered" evidence="1">
    <location>
        <begin position="120"/>
        <end position="192"/>
    </location>
</feature>
<dbReference type="STRING" id="5627.A0A1C7M1R8"/>
<feature type="compositionally biased region" description="Pro residues" evidence="1">
    <location>
        <begin position="581"/>
        <end position="601"/>
    </location>
</feature>
<evidence type="ECO:0008006" key="4">
    <source>
        <dbReference type="Google" id="ProtNLM"/>
    </source>
</evidence>
<evidence type="ECO:0000313" key="2">
    <source>
        <dbReference type="EMBL" id="OBZ70678.1"/>
    </source>
</evidence>
<feature type="compositionally biased region" description="Basic and acidic residues" evidence="1">
    <location>
        <begin position="157"/>
        <end position="166"/>
    </location>
</feature>
<keyword evidence="3" id="KW-1185">Reference proteome</keyword>
<name>A0A1C7M1R8_GRIFR</name>
<comment type="caution">
    <text evidence="2">The sequence shown here is derived from an EMBL/GenBank/DDBJ whole genome shotgun (WGS) entry which is preliminary data.</text>
</comment>
<dbReference type="OrthoDB" id="2587563at2759"/>
<dbReference type="InterPro" id="IPR042065">
    <property type="entry name" value="E3_ELL-like"/>
</dbReference>
<reference evidence="2 3" key="1">
    <citation type="submission" date="2016-03" db="EMBL/GenBank/DDBJ databases">
        <title>Whole genome sequencing of Grifola frondosa 9006-11.</title>
        <authorList>
            <person name="Min B."/>
            <person name="Park H."/>
            <person name="Kim J.-G."/>
            <person name="Cho H."/>
            <person name="Oh Y.-L."/>
            <person name="Kong W.-S."/>
            <person name="Choi I.-G."/>
        </authorList>
    </citation>
    <scope>NUCLEOTIDE SEQUENCE [LARGE SCALE GENOMIC DNA]</scope>
    <source>
        <strain evidence="2 3">9006-11</strain>
    </source>
</reference>
<dbReference type="AlphaFoldDB" id="A0A1C7M1R8"/>
<dbReference type="Proteomes" id="UP000092993">
    <property type="component" value="Unassembled WGS sequence"/>
</dbReference>
<feature type="compositionally biased region" description="Polar residues" evidence="1">
    <location>
        <begin position="412"/>
        <end position="422"/>
    </location>
</feature>
<evidence type="ECO:0000313" key="3">
    <source>
        <dbReference type="Proteomes" id="UP000092993"/>
    </source>
</evidence>